<feature type="region of interest" description="Disordered" evidence="1">
    <location>
        <begin position="80"/>
        <end position="196"/>
    </location>
</feature>
<keyword evidence="2" id="KW-1133">Transmembrane helix</keyword>
<keyword evidence="4" id="KW-1185">Reference proteome</keyword>
<dbReference type="SMART" id="SM00198">
    <property type="entry name" value="SCP"/>
    <property type="match status" value="1"/>
</dbReference>
<feature type="domain" description="SCP" evidence="3">
    <location>
        <begin position="205"/>
        <end position="335"/>
    </location>
</feature>
<evidence type="ECO:0000313" key="4">
    <source>
        <dbReference type="Proteomes" id="UP000046392"/>
    </source>
</evidence>
<name>A0A0N5BL47_STREA</name>
<dbReference type="AlphaFoldDB" id="A0A0N5BL47"/>
<evidence type="ECO:0000256" key="2">
    <source>
        <dbReference type="SAM" id="Phobius"/>
    </source>
</evidence>
<feature type="compositionally biased region" description="Low complexity" evidence="1">
    <location>
        <begin position="182"/>
        <end position="196"/>
    </location>
</feature>
<dbReference type="Pfam" id="PF00188">
    <property type="entry name" value="CAP"/>
    <property type="match status" value="1"/>
</dbReference>
<reference evidence="5" key="1">
    <citation type="submission" date="2017-02" db="UniProtKB">
        <authorList>
            <consortium name="WormBaseParasite"/>
        </authorList>
    </citation>
    <scope>IDENTIFICATION</scope>
</reference>
<keyword evidence="2" id="KW-0812">Transmembrane</keyword>
<proteinExistence type="predicted"/>
<dbReference type="Gene3D" id="3.40.33.10">
    <property type="entry name" value="CAP"/>
    <property type="match status" value="1"/>
</dbReference>
<sequence length="351" mass="40780">MYILYSNYYIIFIILFTLFSRYQALESNVEKFDGTSIDLIQNDLFSKSFIDQNSFVHSISGISENKYLRKRQIENKGVQREQKSLLSEKNNNEVKVFKRQAGRTPGKRFPGLRPPYPRQPNRRPPARRTTSRRLPNVKPITRKPGPRPTLPKRTTKKQTTSKRPPPRPSVRPPSRPQTPIPTTTKRATTTTRRTTTTAKFDKYAEFKSELISDINLLRQDYQAPRLNVSTYLTKKAQKYADESVKENKRKIVIKSQSFGALTYFNESIHQYSAINEWIKGHDDFDYNNLEKTVSRNFSQLVWYSSTKIGCGFSEQSKNRNVVIICLISPKGNVQGKFKENIRFPLIKNKNV</sequence>
<feature type="compositionally biased region" description="Pro residues" evidence="1">
    <location>
        <begin position="166"/>
        <end position="179"/>
    </location>
</feature>
<dbReference type="InterPro" id="IPR014044">
    <property type="entry name" value="CAP_dom"/>
</dbReference>
<evidence type="ECO:0000259" key="3">
    <source>
        <dbReference type="SMART" id="SM00198"/>
    </source>
</evidence>
<dbReference type="PANTHER" id="PTHR10334">
    <property type="entry name" value="CYSTEINE-RICH SECRETORY PROTEIN-RELATED"/>
    <property type="match status" value="1"/>
</dbReference>
<dbReference type="WBParaSite" id="SPAL_0000664800.1">
    <property type="protein sequence ID" value="SPAL_0000664800.1"/>
    <property type="gene ID" value="SPAL_0000664800"/>
</dbReference>
<dbReference type="SUPFAM" id="SSF55797">
    <property type="entry name" value="PR-1-like"/>
    <property type="match status" value="1"/>
</dbReference>
<dbReference type="Proteomes" id="UP000046392">
    <property type="component" value="Unplaced"/>
</dbReference>
<keyword evidence="2" id="KW-0472">Membrane</keyword>
<evidence type="ECO:0000256" key="1">
    <source>
        <dbReference type="SAM" id="MobiDB-lite"/>
    </source>
</evidence>
<dbReference type="InterPro" id="IPR035940">
    <property type="entry name" value="CAP_sf"/>
</dbReference>
<dbReference type="InterPro" id="IPR001283">
    <property type="entry name" value="CRISP-related"/>
</dbReference>
<feature type="transmembrane region" description="Helical" evidence="2">
    <location>
        <begin position="6"/>
        <end position="22"/>
    </location>
</feature>
<organism evidence="4 5">
    <name type="scientific">Strongyloides papillosus</name>
    <name type="common">Intestinal threadworm</name>
    <dbReference type="NCBI Taxonomy" id="174720"/>
    <lineage>
        <taxon>Eukaryota</taxon>
        <taxon>Metazoa</taxon>
        <taxon>Ecdysozoa</taxon>
        <taxon>Nematoda</taxon>
        <taxon>Chromadorea</taxon>
        <taxon>Rhabditida</taxon>
        <taxon>Tylenchina</taxon>
        <taxon>Panagrolaimomorpha</taxon>
        <taxon>Strongyloidoidea</taxon>
        <taxon>Strongyloididae</taxon>
        <taxon>Strongyloides</taxon>
    </lineage>
</organism>
<protein>
    <submittedName>
        <fullName evidence="5">SCP domain-containing protein</fullName>
    </submittedName>
</protein>
<evidence type="ECO:0000313" key="5">
    <source>
        <dbReference type="WBParaSite" id="SPAL_0000664800.1"/>
    </source>
</evidence>
<accession>A0A0N5BL47</accession>
<feature type="compositionally biased region" description="Basic residues" evidence="1">
    <location>
        <begin position="120"/>
        <end position="131"/>
    </location>
</feature>
<dbReference type="PRINTS" id="PR00837">
    <property type="entry name" value="V5TPXLIKE"/>
</dbReference>